<keyword evidence="4" id="KW-1185">Reference proteome</keyword>
<evidence type="ECO:0000256" key="2">
    <source>
        <dbReference type="SAM" id="MobiDB-lite"/>
    </source>
</evidence>
<feature type="region of interest" description="Disordered" evidence="2">
    <location>
        <begin position="1"/>
        <end position="22"/>
    </location>
</feature>
<dbReference type="EMBL" id="CAJVCH010291680">
    <property type="protein sequence ID" value="CAG7785215.1"/>
    <property type="molecule type" value="Genomic_DNA"/>
</dbReference>
<comment type="caution">
    <text evidence="3">The sequence shown here is derived from an EMBL/GenBank/DDBJ whole genome shotgun (WGS) entry which is preliminary data.</text>
</comment>
<proteinExistence type="predicted"/>
<evidence type="ECO:0000313" key="4">
    <source>
        <dbReference type="Proteomes" id="UP000708208"/>
    </source>
</evidence>
<reference evidence="3" key="1">
    <citation type="submission" date="2021-06" db="EMBL/GenBank/DDBJ databases">
        <authorList>
            <person name="Hodson N. C."/>
            <person name="Mongue J. A."/>
            <person name="Jaron S. K."/>
        </authorList>
    </citation>
    <scope>NUCLEOTIDE SEQUENCE</scope>
</reference>
<feature type="coiled-coil region" evidence="1">
    <location>
        <begin position="57"/>
        <end position="91"/>
    </location>
</feature>
<evidence type="ECO:0000256" key="1">
    <source>
        <dbReference type="SAM" id="Coils"/>
    </source>
</evidence>
<organism evidence="3 4">
    <name type="scientific">Allacma fusca</name>
    <dbReference type="NCBI Taxonomy" id="39272"/>
    <lineage>
        <taxon>Eukaryota</taxon>
        <taxon>Metazoa</taxon>
        <taxon>Ecdysozoa</taxon>
        <taxon>Arthropoda</taxon>
        <taxon>Hexapoda</taxon>
        <taxon>Collembola</taxon>
        <taxon>Symphypleona</taxon>
        <taxon>Sminthuridae</taxon>
        <taxon>Allacma</taxon>
    </lineage>
</organism>
<name>A0A8J2PFP6_9HEXA</name>
<dbReference type="OrthoDB" id="7480989at2759"/>
<dbReference type="AlphaFoldDB" id="A0A8J2PFP6"/>
<accession>A0A8J2PFP6</accession>
<dbReference type="Proteomes" id="UP000708208">
    <property type="component" value="Unassembled WGS sequence"/>
</dbReference>
<gene>
    <name evidence="3" type="ORF">AFUS01_LOCUS23854</name>
</gene>
<evidence type="ECO:0000313" key="3">
    <source>
        <dbReference type="EMBL" id="CAG7785215.1"/>
    </source>
</evidence>
<sequence>MHFANKSFRRGNNPPVLQPPFSDVEEDLVRKFQSPESELRAEKRDQTKKAFDIQDFVKKTNDRLQALENENKELRKEIEDLKAKNVSTNNCKAFDDQPSRRNNIIISGLKEINEKTTPGEAKGAVSKFLKEKLNLPEHIPFYCDLIIPRKNTNYASQSNPIVKCKFKEVFDSNKIRSKRNEVKGTSIWINDDLTPYQIKVVKKLVEKKKEVMKTPNNTARIYANRYLIVKTDKGKEEFFESDGCVVIPVDSIPGWKPRPA</sequence>
<protein>
    <submittedName>
        <fullName evidence="3">Uncharacterized protein</fullName>
    </submittedName>
</protein>
<keyword evidence="1" id="KW-0175">Coiled coil</keyword>